<protein>
    <submittedName>
        <fullName evidence="2">Uncharacterized protein</fullName>
    </submittedName>
</protein>
<evidence type="ECO:0000256" key="1">
    <source>
        <dbReference type="SAM" id="Phobius"/>
    </source>
</evidence>
<organism evidence="2">
    <name type="scientific">metagenome</name>
    <dbReference type="NCBI Taxonomy" id="256318"/>
    <lineage>
        <taxon>unclassified sequences</taxon>
        <taxon>metagenomes</taxon>
    </lineage>
</organism>
<sequence>MRRTALALLLVPVGAWTALCLVVLSERWWGLPVGIAASVVAAYAAPRGRARVAFTLGWVTLLGLVVLGRPEGDWAIASDWRGHSMLACGLFLLVFALSTLARPAHGRSEAGESADLNLG</sequence>
<keyword evidence="1" id="KW-0472">Membrane</keyword>
<feature type="transmembrane region" description="Helical" evidence="1">
    <location>
        <begin position="82"/>
        <end position="101"/>
    </location>
</feature>
<feature type="transmembrane region" description="Helical" evidence="1">
    <location>
        <begin position="52"/>
        <end position="70"/>
    </location>
</feature>
<accession>A0A2P2C2P9</accession>
<proteinExistence type="predicted"/>
<keyword evidence="1" id="KW-0812">Transmembrane</keyword>
<dbReference type="AlphaFoldDB" id="A0A2P2C2P9"/>
<feature type="transmembrane region" description="Helical" evidence="1">
    <location>
        <begin position="27"/>
        <end position="45"/>
    </location>
</feature>
<name>A0A2P2C2P9_9ZZZZ</name>
<evidence type="ECO:0000313" key="2">
    <source>
        <dbReference type="EMBL" id="CUR56280.1"/>
    </source>
</evidence>
<keyword evidence="1" id="KW-1133">Transmembrane helix</keyword>
<reference evidence="2" key="1">
    <citation type="submission" date="2015-08" db="EMBL/GenBank/DDBJ databases">
        <authorList>
            <person name="Babu N.S."/>
            <person name="Beckwith C.J."/>
            <person name="Beseler K.G."/>
            <person name="Brison A."/>
            <person name="Carone J.V."/>
            <person name="Caskin T.P."/>
            <person name="Diamond M."/>
            <person name="Durham M.E."/>
            <person name="Foxe J.M."/>
            <person name="Go M."/>
            <person name="Henderson B.A."/>
            <person name="Jones I.B."/>
            <person name="McGettigan J.A."/>
            <person name="Micheletti S.J."/>
            <person name="Nasrallah M.E."/>
            <person name="Ortiz D."/>
            <person name="Piller C.R."/>
            <person name="Privatt S.R."/>
            <person name="Schneider S.L."/>
            <person name="Sharp S."/>
            <person name="Smith T.C."/>
            <person name="Stanton J.D."/>
            <person name="Ullery H.E."/>
            <person name="Wilson R.J."/>
            <person name="Serrano M.G."/>
            <person name="Buck G."/>
            <person name="Lee V."/>
            <person name="Wang Y."/>
            <person name="Carvalho R."/>
            <person name="Voegtly L."/>
            <person name="Shi R."/>
            <person name="Duckworth R."/>
            <person name="Johnson A."/>
            <person name="Loviza R."/>
            <person name="Walstead R."/>
            <person name="Shah Z."/>
            <person name="Kiflezghi M."/>
            <person name="Wade K."/>
            <person name="Ball S.L."/>
            <person name="Bradley K.W."/>
            <person name="Asai D.J."/>
            <person name="Bowman C.A."/>
            <person name="Russell D.A."/>
            <person name="Pope W.H."/>
            <person name="Jacobs-Sera D."/>
            <person name="Hendrix R.W."/>
            <person name="Hatfull G.F."/>
        </authorList>
    </citation>
    <scope>NUCLEOTIDE SEQUENCE</scope>
</reference>
<dbReference type="EMBL" id="CZKA01000027">
    <property type="protein sequence ID" value="CUR56280.1"/>
    <property type="molecule type" value="Genomic_DNA"/>
</dbReference>
<gene>
    <name evidence="2" type="ORF">NOCA2330020</name>
</gene>